<feature type="transmembrane region" description="Helical" evidence="2">
    <location>
        <begin position="78"/>
        <end position="97"/>
    </location>
</feature>
<dbReference type="InterPro" id="IPR039672">
    <property type="entry name" value="MFS_2"/>
</dbReference>
<evidence type="ECO:0000256" key="1">
    <source>
        <dbReference type="ARBA" id="ARBA00009617"/>
    </source>
</evidence>
<organism evidence="3 4">
    <name type="scientific">Marinobacterium stanieri</name>
    <dbReference type="NCBI Taxonomy" id="49186"/>
    <lineage>
        <taxon>Bacteria</taxon>
        <taxon>Pseudomonadati</taxon>
        <taxon>Pseudomonadota</taxon>
        <taxon>Gammaproteobacteria</taxon>
        <taxon>Oceanospirillales</taxon>
        <taxon>Oceanospirillaceae</taxon>
        <taxon>Marinobacterium</taxon>
    </lineage>
</organism>
<keyword evidence="2" id="KW-1133">Transmembrane helix</keyword>
<feature type="transmembrane region" description="Helical" evidence="2">
    <location>
        <begin position="256"/>
        <end position="276"/>
    </location>
</feature>
<feature type="transmembrane region" description="Helical" evidence="2">
    <location>
        <begin position="392"/>
        <end position="410"/>
    </location>
</feature>
<dbReference type="PANTHER" id="PTHR11328">
    <property type="entry name" value="MAJOR FACILITATOR SUPERFAMILY DOMAIN-CONTAINING PROTEIN"/>
    <property type="match status" value="1"/>
</dbReference>
<evidence type="ECO:0000313" key="4">
    <source>
        <dbReference type="Proteomes" id="UP000186895"/>
    </source>
</evidence>
<gene>
    <name evidence="3" type="ORF">SAMN05421647_104207</name>
</gene>
<keyword evidence="4" id="KW-1185">Reference proteome</keyword>
<protein>
    <submittedName>
        <fullName evidence="3">Na+/melibiose symporter</fullName>
    </submittedName>
</protein>
<dbReference type="EMBL" id="FTMN01000004">
    <property type="protein sequence ID" value="SIQ39288.1"/>
    <property type="molecule type" value="Genomic_DNA"/>
</dbReference>
<dbReference type="Pfam" id="PF13347">
    <property type="entry name" value="MFS_2"/>
    <property type="match status" value="1"/>
</dbReference>
<accession>A0A1N6SDU7</accession>
<dbReference type="GO" id="GO:0015293">
    <property type="term" value="F:symporter activity"/>
    <property type="evidence" value="ECO:0007669"/>
    <property type="project" value="InterPro"/>
</dbReference>
<feature type="transmembrane region" description="Helical" evidence="2">
    <location>
        <begin position="40"/>
        <end position="58"/>
    </location>
</feature>
<dbReference type="Gene3D" id="1.20.1250.20">
    <property type="entry name" value="MFS general substrate transporter like domains"/>
    <property type="match status" value="2"/>
</dbReference>
<reference evidence="4" key="1">
    <citation type="submission" date="2017-01" db="EMBL/GenBank/DDBJ databases">
        <authorList>
            <person name="Varghese N."/>
            <person name="Submissions S."/>
        </authorList>
    </citation>
    <scope>NUCLEOTIDE SEQUENCE [LARGE SCALE GENOMIC DNA]</scope>
    <source>
        <strain evidence="4">DSM 7027</strain>
    </source>
</reference>
<dbReference type="InterPro" id="IPR036259">
    <property type="entry name" value="MFS_trans_sf"/>
</dbReference>
<feature type="transmembrane region" description="Helical" evidence="2">
    <location>
        <begin position="308"/>
        <end position="329"/>
    </location>
</feature>
<comment type="similarity">
    <text evidence="1">Belongs to the sodium:galactoside symporter (TC 2.A.2) family.</text>
</comment>
<evidence type="ECO:0000313" key="3">
    <source>
        <dbReference type="EMBL" id="SIQ39288.1"/>
    </source>
</evidence>
<name>A0A1N6SDU7_9GAMM</name>
<sequence>MSALTRQQLLSYALPALPLAIPTVGLYILLPTWYVEQWGLSLGLVAVLLMLARLSDLVSDPFIGHWLDRGSPCRYRRFILLGGILCIPGLWLLVLPLQGLAAISLLLGSVVLYLGWTLVQVPYLSWLAALSGDSHQRARAASWREGLTLAGLLISAVMPALGLMTGLETGNVLLVMALLTLVLGGLALAWLLRSTPLPAVDDAQPVAIRLSSLMRNRPARILLGSWFFNGIGNGIPAVLFPLFITTTLAGTESDRGLLILIYFGAAVLSLPAWLALSRHFDKVDLWRTAMTLSILAFLPATLLGAGDLLLFIPICILTGLMLGADLALPHAMQAEVCDWDRFRFRRQQRGLLFACWNAANKLALALAALLGFGLLQLTQWLLTDDQSAQSLALIYAGLPCVFKAIAVVRLRNYPLRQARSAMLHRRLQQIDGVPHVD</sequence>
<dbReference type="PANTHER" id="PTHR11328:SF24">
    <property type="entry name" value="MAJOR FACILITATOR SUPERFAMILY (MFS) PROFILE DOMAIN-CONTAINING PROTEIN"/>
    <property type="match status" value="1"/>
</dbReference>
<proteinExistence type="inferred from homology"/>
<feature type="transmembrane region" description="Helical" evidence="2">
    <location>
        <begin position="147"/>
        <end position="167"/>
    </location>
</feature>
<dbReference type="STRING" id="49186.SAMN05421647_104207"/>
<feature type="transmembrane region" description="Helical" evidence="2">
    <location>
        <begin position="221"/>
        <end position="244"/>
    </location>
</feature>
<feature type="transmembrane region" description="Helical" evidence="2">
    <location>
        <begin position="285"/>
        <end position="302"/>
    </location>
</feature>
<dbReference type="RefSeq" id="WP_076462798.1">
    <property type="nucleotide sequence ID" value="NZ_FTMN01000004.1"/>
</dbReference>
<feature type="transmembrane region" description="Helical" evidence="2">
    <location>
        <begin position="12"/>
        <end position="34"/>
    </location>
</feature>
<dbReference type="AlphaFoldDB" id="A0A1N6SDU7"/>
<dbReference type="GO" id="GO:0008643">
    <property type="term" value="P:carbohydrate transport"/>
    <property type="evidence" value="ECO:0007669"/>
    <property type="project" value="InterPro"/>
</dbReference>
<keyword evidence="2" id="KW-0472">Membrane</keyword>
<feature type="transmembrane region" description="Helical" evidence="2">
    <location>
        <begin position="350"/>
        <end position="372"/>
    </location>
</feature>
<feature type="transmembrane region" description="Helical" evidence="2">
    <location>
        <begin position="103"/>
        <end position="126"/>
    </location>
</feature>
<keyword evidence="2" id="KW-0812">Transmembrane</keyword>
<dbReference type="Proteomes" id="UP000186895">
    <property type="component" value="Unassembled WGS sequence"/>
</dbReference>
<feature type="transmembrane region" description="Helical" evidence="2">
    <location>
        <begin position="173"/>
        <end position="192"/>
    </location>
</feature>
<dbReference type="eggNOG" id="COG2211">
    <property type="taxonomic scope" value="Bacteria"/>
</dbReference>
<dbReference type="SUPFAM" id="SSF103473">
    <property type="entry name" value="MFS general substrate transporter"/>
    <property type="match status" value="1"/>
</dbReference>
<evidence type="ECO:0000256" key="2">
    <source>
        <dbReference type="SAM" id="Phobius"/>
    </source>
</evidence>
<dbReference type="GO" id="GO:0005886">
    <property type="term" value="C:plasma membrane"/>
    <property type="evidence" value="ECO:0007669"/>
    <property type="project" value="TreeGrafter"/>
</dbReference>